<dbReference type="EMBL" id="JBBMQS010000006">
    <property type="protein sequence ID" value="MEM5498067.1"/>
    <property type="molecule type" value="Genomic_DNA"/>
</dbReference>
<keyword evidence="3" id="KW-0808">Transferase</keyword>
<proteinExistence type="predicted"/>
<keyword evidence="4" id="KW-1185">Reference proteome</keyword>
<dbReference type="RefSeq" id="WP_342881785.1">
    <property type="nucleotide sequence ID" value="NZ_JBBMQS010000006.1"/>
</dbReference>
<dbReference type="Gene3D" id="3.40.50.2000">
    <property type="entry name" value="Glycogen Phosphorylase B"/>
    <property type="match status" value="2"/>
</dbReference>
<dbReference type="PANTHER" id="PTHR45947">
    <property type="entry name" value="SULFOQUINOVOSYL TRANSFERASE SQD2"/>
    <property type="match status" value="1"/>
</dbReference>
<dbReference type="InterPro" id="IPR001296">
    <property type="entry name" value="Glyco_trans_1"/>
</dbReference>
<evidence type="ECO:0000313" key="3">
    <source>
        <dbReference type="EMBL" id="MEM5498067.1"/>
    </source>
</evidence>
<dbReference type="PANTHER" id="PTHR45947:SF3">
    <property type="entry name" value="SULFOQUINOVOSYL TRANSFERASE SQD2"/>
    <property type="match status" value="1"/>
</dbReference>
<sequence>MKKTLLLSEIFPPVKGGSGRWFWEVYTRIATGNVVVAAGQDDKSDEVDSISPLKTYRLPLSSWSWGLKSLTGLKYYFRALRAVLKVVKQNDIEVIHCGRCLPEGFIGFLISKIKGIPYICYVHGEDVETAATSRELSWIVNKALGGATRLIANSQNTADILLNKWHTDPAKTMVFNPGVDASLFIPAPPSQEVRSQLGWESKSVILTVGRLQERKGHDKLIEALPSIIERIPNALYAIIGDGERKSALHALVKDLNLAEHVLFMSELNDEQMIQCYQQCDVFVLPNRTVGSDIEGFGMVLVEAQACERPVIAGDSGGTSETMLLGETGFIVDCTQPQALAEKICDLLENDTLREMMGKAGRNHVQQTLDWPVLSEKIATEFNKL</sequence>
<name>A0ABU9SW20_9ALTE</name>
<dbReference type="Pfam" id="PF00534">
    <property type="entry name" value="Glycos_transf_1"/>
    <property type="match status" value="1"/>
</dbReference>
<comment type="caution">
    <text evidence="3">The sequence shown here is derived from an EMBL/GenBank/DDBJ whole genome shotgun (WGS) entry which is preliminary data.</text>
</comment>
<dbReference type="CDD" id="cd03801">
    <property type="entry name" value="GT4_PimA-like"/>
    <property type="match status" value="1"/>
</dbReference>
<dbReference type="Proteomes" id="UP001461163">
    <property type="component" value="Unassembled WGS sequence"/>
</dbReference>
<dbReference type="SUPFAM" id="SSF53756">
    <property type="entry name" value="UDP-Glycosyltransferase/glycogen phosphorylase"/>
    <property type="match status" value="1"/>
</dbReference>
<dbReference type="GO" id="GO:0016757">
    <property type="term" value="F:glycosyltransferase activity"/>
    <property type="evidence" value="ECO:0007669"/>
    <property type="project" value="UniProtKB-KW"/>
</dbReference>
<protein>
    <submittedName>
        <fullName evidence="3">Glycosyltransferase family 4 protein</fullName>
        <ecNumber evidence="3">2.4.-.-</ecNumber>
    </submittedName>
</protein>
<organism evidence="3 4">
    <name type="scientific">Paraglaciecola mesophila</name>
    <dbReference type="NCBI Taxonomy" id="197222"/>
    <lineage>
        <taxon>Bacteria</taxon>
        <taxon>Pseudomonadati</taxon>
        <taxon>Pseudomonadota</taxon>
        <taxon>Gammaproteobacteria</taxon>
        <taxon>Alteromonadales</taxon>
        <taxon>Alteromonadaceae</taxon>
        <taxon>Paraglaciecola</taxon>
    </lineage>
</organism>
<evidence type="ECO:0000259" key="1">
    <source>
        <dbReference type="Pfam" id="PF00534"/>
    </source>
</evidence>
<dbReference type="EC" id="2.4.-.-" evidence="3"/>
<feature type="domain" description="Glycosyl transferase family 1" evidence="1">
    <location>
        <begin position="192"/>
        <end position="362"/>
    </location>
</feature>
<accession>A0ABU9SW20</accession>
<keyword evidence="3" id="KW-0328">Glycosyltransferase</keyword>
<feature type="domain" description="Glycosyltransferase subfamily 4-like N-terminal" evidence="2">
    <location>
        <begin position="34"/>
        <end position="182"/>
    </location>
</feature>
<gene>
    <name evidence="3" type="ORF">WNY77_11725</name>
</gene>
<dbReference type="InterPro" id="IPR028098">
    <property type="entry name" value="Glyco_trans_4-like_N"/>
</dbReference>
<evidence type="ECO:0000259" key="2">
    <source>
        <dbReference type="Pfam" id="PF13439"/>
    </source>
</evidence>
<dbReference type="InterPro" id="IPR050194">
    <property type="entry name" value="Glycosyltransferase_grp1"/>
</dbReference>
<reference evidence="3 4" key="1">
    <citation type="submission" date="2024-03" db="EMBL/GenBank/DDBJ databases">
        <title>Community enrichment and isolation of bacterial strains for fucoidan degradation.</title>
        <authorList>
            <person name="Sichert A."/>
        </authorList>
    </citation>
    <scope>NUCLEOTIDE SEQUENCE [LARGE SCALE GENOMIC DNA]</scope>
    <source>
        <strain evidence="3 4">AS12</strain>
    </source>
</reference>
<evidence type="ECO:0000313" key="4">
    <source>
        <dbReference type="Proteomes" id="UP001461163"/>
    </source>
</evidence>
<dbReference type="Pfam" id="PF13439">
    <property type="entry name" value="Glyco_transf_4"/>
    <property type="match status" value="1"/>
</dbReference>